<evidence type="ECO:0000313" key="1">
    <source>
        <dbReference type="EMBL" id="QDV21114.1"/>
    </source>
</evidence>
<sequence length="37" mass="4169">MCLPAWLEPKKIDSERDQFNAPGATCRLARQCAFSLT</sequence>
<accession>A0A518FXU1</accession>
<organism evidence="1 2">
    <name type="scientific">Gimesia panareensis</name>
    <dbReference type="NCBI Taxonomy" id="2527978"/>
    <lineage>
        <taxon>Bacteria</taxon>
        <taxon>Pseudomonadati</taxon>
        <taxon>Planctomycetota</taxon>
        <taxon>Planctomycetia</taxon>
        <taxon>Planctomycetales</taxon>
        <taxon>Planctomycetaceae</taxon>
        <taxon>Gimesia</taxon>
    </lineage>
</organism>
<dbReference type="EMBL" id="CP036317">
    <property type="protein sequence ID" value="QDV21114.1"/>
    <property type="molecule type" value="Genomic_DNA"/>
</dbReference>
<dbReference type="Proteomes" id="UP000320839">
    <property type="component" value="Chromosome"/>
</dbReference>
<name>A0A518FXU1_9PLAN</name>
<reference evidence="1 2" key="1">
    <citation type="submission" date="2019-02" db="EMBL/GenBank/DDBJ databases">
        <title>Deep-cultivation of Planctomycetes and their phenomic and genomic characterization uncovers novel biology.</title>
        <authorList>
            <person name="Wiegand S."/>
            <person name="Jogler M."/>
            <person name="Boedeker C."/>
            <person name="Pinto D."/>
            <person name="Vollmers J."/>
            <person name="Rivas-Marin E."/>
            <person name="Kohn T."/>
            <person name="Peeters S.H."/>
            <person name="Heuer A."/>
            <person name="Rast P."/>
            <person name="Oberbeckmann S."/>
            <person name="Bunk B."/>
            <person name="Jeske O."/>
            <person name="Meyerdierks A."/>
            <person name="Storesund J.E."/>
            <person name="Kallscheuer N."/>
            <person name="Luecker S."/>
            <person name="Lage O.M."/>
            <person name="Pohl T."/>
            <person name="Merkel B.J."/>
            <person name="Hornburger P."/>
            <person name="Mueller R.-W."/>
            <person name="Bruemmer F."/>
            <person name="Labrenz M."/>
            <person name="Spormann A.M."/>
            <person name="Op den Camp H."/>
            <person name="Overmann J."/>
            <person name="Amann R."/>
            <person name="Jetten M.S.M."/>
            <person name="Mascher T."/>
            <person name="Medema M.H."/>
            <person name="Devos D.P."/>
            <person name="Kaster A.-K."/>
            <person name="Ovreas L."/>
            <person name="Rohde M."/>
            <person name="Galperin M.Y."/>
            <person name="Jogler C."/>
        </authorList>
    </citation>
    <scope>NUCLEOTIDE SEQUENCE [LARGE SCALE GENOMIC DNA]</scope>
    <source>
        <strain evidence="1 2">Pan153</strain>
    </source>
</reference>
<dbReference type="AlphaFoldDB" id="A0A518FXU1"/>
<proteinExistence type="predicted"/>
<protein>
    <submittedName>
        <fullName evidence="1">Uncharacterized protein</fullName>
    </submittedName>
</protein>
<gene>
    <name evidence="1" type="ORF">Pan153_57960</name>
</gene>
<evidence type="ECO:0000313" key="2">
    <source>
        <dbReference type="Proteomes" id="UP000320839"/>
    </source>
</evidence>